<dbReference type="GO" id="GO:0003677">
    <property type="term" value="F:DNA binding"/>
    <property type="evidence" value="ECO:0007669"/>
    <property type="project" value="UniProtKB-KW"/>
</dbReference>
<keyword evidence="6" id="KW-1185">Reference proteome</keyword>
<evidence type="ECO:0000313" key="5">
    <source>
        <dbReference type="EMBL" id="RZU31025.1"/>
    </source>
</evidence>
<dbReference type="GO" id="GO:0015074">
    <property type="term" value="P:DNA integration"/>
    <property type="evidence" value="ECO:0007669"/>
    <property type="project" value="InterPro"/>
</dbReference>
<comment type="caution">
    <text evidence="5">The sequence shown here is derived from an EMBL/GenBank/DDBJ whole genome shotgun (WGS) entry which is preliminary data.</text>
</comment>
<sequence length="380" mass="41700">MGRPPLPVGTFGQIHFLKLGKHRVGARTYFRDLDGRRRLVTRYAETRAHAERRLREALRDRATGATPPVPVDSRLSVVAAQWLADIDDSDLAAGTKRLYRFVSESYVLPRLGELRLREVTVPVIDRLLTSVSQEHGPAAAKSTRSVVSSILGLAVRHGLLPMNPVRETPARRATRGSRRPRSLTVAETRELLARLDDDPAAVLQGLPDLVAFMLGTGLRIGEACAVGPTDIDFAASTLSVGGTVTRDRLRGLFIQERPKSDAGRRTIALPPRTVDLLRRRLNDPPGESDLQVVFPSRKGLLRDPSNTSGDLRQALDRAGFPWVTSHTFRKTVATRLDDAGLSARQIADHLGHSRPSLTQDVYLGRGTASPEAAEALHRSF</sequence>
<dbReference type="CDD" id="cd01189">
    <property type="entry name" value="INT_ICEBs1_C_like"/>
    <property type="match status" value="1"/>
</dbReference>
<dbReference type="Gene3D" id="1.10.443.10">
    <property type="entry name" value="Intergrase catalytic core"/>
    <property type="match status" value="1"/>
</dbReference>
<comment type="similarity">
    <text evidence="1">Belongs to the 'phage' integrase family.</text>
</comment>
<dbReference type="GO" id="GO:0006310">
    <property type="term" value="P:DNA recombination"/>
    <property type="evidence" value="ECO:0007669"/>
    <property type="project" value="UniProtKB-KW"/>
</dbReference>
<reference evidence="5 6" key="1">
    <citation type="submission" date="2019-02" db="EMBL/GenBank/DDBJ databases">
        <title>Sequencing the genomes of 1000 actinobacteria strains.</title>
        <authorList>
            <person name="Klenk H.-P."/>
        </authorList>
    </citation>
    <scope>NUCLEOTIDE SEQUENCE [LARGE SCALE GENOMIC DNA]</scope>
    <source>
        <strain evidence="5 6">DSM 44509</strain>
    </source>
</reference>
<dbReference type="SUPFAM" id="SSF56349">
    <property type="entry name" value="DNA breaking-rejoining enzymes"/>
    <property type="match status" value="1"/>
</dbReference>
<dbReference type="InterPro" id="IPR050090">
    <property type="entry name" value="Tyrosine_recombinase_XerCD"/>
</dbReference>
<dbReference type="InterPro" id="IPR053876">
    <property type="entry name" value="Phage_int_M"/>
</dbReference>
<accession>A0A4Q7Y537</accession>
<keyword evidence="3" id="KW-0233">DNA recombination</keyword>
<dbReference type="EMBL" id="SHKV01000001">
    <property type="protein sequence ID" value="RZU31025.1"/>
    <property type="molecule type" value="Genomic_DNA"/>
</dbReference>
<evidence type="ECO:0000256" key="3">
    <source>
        <dbReference type="ARBA" id="ARBA00023172"/>
    </source>
</evidence>
<dbReference type="PANTHER" id="PTHR30349">
    <property type="entry name" value="PHAGE INTEGRASE-RELATED"/>
    <property type="match status" value="1"/>
</dbReference>
<evidence type="ECO:0000313" key="6">
    <source>
        <dbReference type="Proteomes" id="UP000292507"/>
    </source>
</evidence>
<dbReference type="Proteomes" id="UP000292507">
    <property type="component" value="Unassembled WGS sequence"/>
</dbReference>
<dbReference type="Gene3D" id="1.10.150.130">
    <property type="match status" value="1"/>
</dbReference>
<protein>
    <submittedName>
        <fullName evidence="5">Site-specific recombinase XerD</fullName>
    </submittedName>
</protein>
<dbReference type="Pfam" id="PF22022">
    <property type="entry name" value="Phage_int_M"/>
    <property type="match status" value="1"/>
</dbReference>
<dbReference type="PANTHER" id="PTHR30349:SF64">
    <property type="entry name" value="PROPHAGE INTEGRASE INTD-RELATED"/>
    <property type="match status" value="1"/>
</dbReference>
<name>A0A4Q7Y537_9ACTN</name>
<dbReference type="AlphaFoldDB" id="A0A4Q7Y537"/>
<evidence type="ECO:0000259" key="4">
    <source>
        <dbReference type="PROSITE" id="PS51898"/>
    </source>
</evidence>
<dbReference type="InterPro" id="IPR013762">
    <property type="entry name" value="Integrase-like_cat_sf"/>
</dbReference>
<gene>
    <name evidence="5" type="ORF">BKA19_0667</name>
</gene>
<proteinExistence type="inferred from homology"/>
<keyword evidence="2" id="KW-0238">DNA-binding</keyword>
<dbReference type="PROSITE" id="PS51898">
    <property type="entry name" value="TYR_RECOMBINASE"/>
    <property type="match status" value="1"/>
</dbReference>
<evidence type="ECO:0000256" key="1">
    <source>
        <dbReference type="ARBA" id="ARBA00008857"/>
    </source>
</evidence>
<organism evidence="5 6">
    <name type="scientific">Blastococcus saxobsidens</name>
    <dbReference type="NCBI Taxonomy" id="138336"/>
    <lineage>
        <taxon>Bacteria</taxon>
        <taxon>Bacillati</taxon>
        <taxon>Actinomycetota</taxon>
        <taxon>Actinomycetes</taxon>
        <taxon>Geodermatophilales</taxon>
        <taxon>Geodermatophilaceae</taxon>
        <taxon>Blastococcus</taxon>
    </lineage>
</organism>
<dbReference type="InterPro" id="IPR010998">
    <property type="entry name" value="Integrase_recombinase_N"/>
</dbReference>
<dbReference type="InterPro" id="IPR002104">
    <property type="entry name" value="Integrase_catalytic"/>
</dbReference>
<dbReference type="InterPro" id="IPR011010">
    <property type="entry name" value="DNA_brk_join_enz"/>
</dbReference>
<feature type="domain" description="Tyr recombinase" evidence="4">
    <location>
        <begin position="178"/>
        <end position="378"/>
    </location>
</feature>
<dbReference type="Pfam" id="PF00589">
    <property type="entry name" value="Phage_integrase"/>
    <property type="match status" value="1"/>
</dbReference>
<evidence type="ECO:0000256" key="2">
    <source>
        <dbReference type="ARBA" id="ARBA00023125"/>
    </source>
</evidence>